<dbReference type="InterPro" id="IPR011060">
    <property type="entry name" value="RibuloseP-bd_barrel"/>
</dbReference>
<evidence type="ECO:0000256" key="9">
    <source>
        <dbReference type="PIRSR" id="PIRSR614732-2"/>
    </source>
</evidence>
<keyword evidence="13" id="KW-1185">Reference proteome</keyword>
<dbReference type="SUPFAM" id="SSF51366">
    <property type="entry name" value="Ribulose-phoshate binding barrel"/>
    <property type="match status" value="1"/>
</dbReference>
<gene>
    <name evidence="12" type="ORF">M408DRAFT_328775</name>
</gene>
<dbReference type="Proteomes" id="UP000054097">
    <property type="component" value="Unassembled WGS sequence"/>
</dbReference>
<evidence type="ECO:0000256" key="2">
    <source>
        <dbReference type="ARBA" id="ARBA00011018"/>
    </source>
</evidence>
<dbReference type="InterPro" id="IPR013785">
    <property type="entry name" value="Aldolase_TIM"/>
</dbReference>
<evidence type="ECO:0000256" key="4">
    <source>
        <dbReference type="ARBA" id="ARBA00021923"/>
    </source>
</evidence>
<evidence type="ECO:0000313" key="12">
    <source>
        <dbReference type="EMBL" id="KIM29530.1"/>
    </source>
</evidence>
<dbReference type="InterPro" id="IPR018089">
    <property type="entry name" value="OMPdecase_AS"/>
</dbReference>
<dbReference type="InterPro" id="IPR014732">
    <property type="entry name" value="OMPdecase"/>
</dbReference>
<reference evidence="12 13" key="1">
    <citation type="submission" date="2014-04" db="EMBL/GenBank/DDBJ databases">
        <authorList>
            <consortium name="DOE Joint Genome Institute"/>
            <person name="Kuo A."/>
            <person name="Zuccaro A."/>
            <person name="Kohler A."/>
            <person name="Nagy L.G."/>
            <person name="Floudas D."/>
            <person name="Copeland A."/>
            <person name="Barry K.W."/>
            <person name="Cichocki N."/>
            <person name="Veneault-Fourrey C."/>
            <person name="LaButti K."/>
            <person name="Lindquist E.A."/>
            <person name="Lipzen A."/>
            <person name="Lundell T."/>
            <person name="Morin E."/>
            <person name="Murat C."/>
            <person name="Sun H."/>
            <person name="Tunlid A."/>
            <person name="Henrissat B."/>
            <person name="Grigoriev I.V."/>
            <person name="Hibbett D.S."/>
            <person name="Martin F."/>
            <person name="Nordberg H.P."/>
            <person name="Cantor M.N."/>
            <person name="Hua S.X."/>
        </authorList>
    </citation>
    <scope>NUCLEOTIDE SEQUENCE [LARGE SCALE GENOMIC DNA]</scope>
    <source>
        <strain evidence="12 13">MAFF 305830</strain>
    </source>
</reference>
<accession>A0A0C3AYC1</accession>
<evidence type="ECO:0000256" key="6">
    <source>
        <dbReference type="ARBA" id="ARBA00022975"/>
    </source>
</evidence>
<dbReference type="UniPathway" id="UPA00070">
    <property type="reaction ID" value="UER00120"/>
</dbReference>
<dbReference type="EMBL" id="KN824288">
    <property type="protein sequence ID" value="KIM29530.1"/>
    <property type="molecule type" value="Genomic_DNA"/>
</dbReference>
<dbReference type="InterPro" id="IPR001754">
    <property type="entry name" value="OMPdeCOase_dom"/>
</dbReference>
<protein>
    <recommendedName>
        <fullName evidence="4 10">Orotidine 5'-phosphate decarboxylase</fullName>
        <ecNumber evidence="3 10">4.1.1.23</ecNumber>
    </recommendedName>
</protein>
<feature type="binding site" evidence="9">
    <location>
        <position position="40"/>
    </location>
    <ligand>
        <name>substrate</name>
    </ligand>
</feature>
<dbReference type="PROSITE" id="PS00156">
    <property type="entry name" value="OMPDECASE"/>
    <property type="match status" value="1"/>
</dbReference>
<evidence type="ECO:0000256" key="8">
    <source>
        <dbReference type="PIRSR" id="PIRSR614732-1"/>
    </source>
</evidence>
<dbReference type="Pfam" id="PF00215">
    <property type="entry name" value="OMPdecase"/>
    <property type="match status" value="1"/>
</dbReference>
<evidence type="ECO:0000259" key="11">
    <source>
        <dbReference type="SMART" id="SM00934"/>
    </source>
</evidence>
<feature type="domain" description="Orotidine 5'-phosphate decarboxylase" evidence="11">
    <location>
        <begin position="34"/>
        <end position="262"/>
    </location>
</feature>
<dbReference type="AlphaFoldDB" id="A0A0C3AYC1"/>
<keyword evidence="7 10" id="KW-0456">Lyase</keyword>
<keyword evidence="6 10" id="KW-0665">Pyrimidine biosynthesis</keyword>
<dbReference type="HOGENOM" id="CLU_030821_0_0_1"/>
<evidence type="ECO:0000256" key="3">
    <source>
        <dbReference type="ARBA" id="ARBA00012321"/>
    </source>
</evidence>
<feature type="active site" description="For OMPdecase activity" evidence="8">
    <location>
        <position position="93"/>
    </location>
</feature>
<name>A0A0C3AYC1_SERVB</name>
<evidence type="ECO:0000256" key="5">
    <source>
        <dbReference type="ARBA" id="ARBA00022793"/>
    </source>
</evidence>
<sequence>MPSIRSQTYEERSVKHKNAAAKALLQTMARKSTNLCLSIDVTSKESLLRITDAVGPSICLLKTHIDIVEDFDQDLIERLQKLAQVHDFLIFEDRKFADIGNTVTHQYGSGPFKIASWAHITNAHVIPGPGIIAGLARVGVPLGRGLLLLAEMSGAGTLARGEYTQESLRMARTSRKSEAEKDFVVGFIAMGRIEEGGSQNQEDADEDFLILTPGVGLDVKGDALGQQYRTPDQVILESGCDVIIVGRGIYASNDVAEMQRQAERYKAAGWNAYLERIGRKT</sequence>
<dbReference type="STRING" id="933852.A0A0C3AYC1"/>
<evidence type="ECO:0000256" key="1">
    <source>
        <dbReference type="ARBA" id="ARBA00004861"/>
    </source>
</evidence>
<feature type="binding site" evidence="9">
    <location>
        <position position="153"/>
    </location>
    <ligand>
        <name>substrate</name>
    </ligand>
</feature>
<feature type="binding site" evidence="9">
    <location>
        <position position="246"/>
    </location>
    <ligand>
        <name>substrate</name>
    </ligand>
</feature>
<dbReference type="GO" id="GO:0006207">
    <property type="term" value="P:'de novo' pyrimidine nucleobase biosynthetic process"/>
    <property type="evidence" value="ECO:0007669"/>
    <property type="project" value="InterPro"/>
</dbReference>
<reference evidence="13" key="2">
    <citation type="submission" date="2015-01" db="EMBL/GenBank/DDBJ databases">
        <title>Evolutionary Origins and Diversification of the Mycorrhizal Mutualists.</title>
        <authorList>
            <consortium name="DOE Joint Genome Institute"/>
            <consortium name="Mycorrhizal Genomics Consortium"/>
            <person name="Kohler A."/>
            <person name="Kuo A."/>
            <person name="Nagy L.G."/>
            <person name="Floudas D."/>
            <person name="Copeland A."/>
            <person name="Barry K.W."/>
            <person name="Cichocki N."/>
            <person name="Veneault-Fourrey C."/>
            <person name="LaButti K."/>
            <person name="Lindquist E.A."/>
            <person name="Lipzen A."/>
            <person name="Lundell T."/>
            <person name="Morin E."/>
            <person name="Murat C."/>
            <person name="Riley R."/>
            <person name="Ohm R."/>
            <person name="Sun H."/>
            <person name="Tunlid A."/>
            <person name="Henrissat B."/>
            <person name="Grigoriev I.V."/>
            <person name="Hibbett D.S."/>
            <person name="Martin F."/>
        </authorList>
    </citation>
    <scope>NUCLEOTIDE SEQUENCE [LARGE SCALE GENOMIC DNA]</scope>
    <source>
        <strain evidence="13">MAFF 305830</strain>
    </source>
</reference>
<proteinExistence type="inferred from homology"/>
<dbReference type="FunFam" id="3.20.20.70:FF:000114">
    <property type="entry name" value="Decarboxylase,orotidine phosphate"/>
    <property type="match status" value="1"/>
</dbReference>
<dbReference type="EC" id="4.1.1.23" evidence="3 10"/>
<dbReference type="GO" id="GO:0044205">
    <property type="term" value="P:'de novo' UMP biosynthetic process"/>
    <property type="evidence" value="ECO:0007669"/>
    <property type="project" value="UniProtKB-UniPathway"/>
</dbReference>
<feature type="active site" description="For OMPdecase activity" evidence="8">
    <location>
        <position position="95"/>
    </location>
</feature>
<keyword evidence="5 10" id="KW-0210">Decarboxylase</keyword>
<dbReference type="GO" id="GO:0004588">
    <property type="term" value="F:orotate phosphoribosyltransferase activity"/>
    <property type="evidence" value="ECO:0007669"/>
    <property type="project" value="TreeGrafter"/>
</dbReference>
<feature type="binding site" evidence="9">
    <location>
        <position position="247"/>
    </location>
    <ligand>
        <name>substrate</name>
    </ligand>
</feature>
<feature type="binding site" evidence="9">
    <location>
        <position position="62"/>
    </location>
    <ligand>
        <name>substrate</name>
    </ligand>
</feature>
<dbReference type="OrthoDB" id="10263753at2759"/>
<evidence type="ECO:0000313" key="13">
    <source>
        <dbReference type="Proteomes" id="UP000054097"/>
    </source>
</evidence>
<dbReference type="SMART" id="SM00934">
    <property type="entry name" value="OMPdecase"/>
    <property type="match status" value="1"/>
</dbReference>
<organism evidence="12 13">
    <name type="scientific">Serendipita vermifera MAFF 305830</name>
    <dbReference type="NCBI Taxonomy" id="933852"/>
    <lineage>
        <taxon>Eukaryota</taxon>
        <taxon>Fungi</taxon>
        <taxon>Dikarya</taxon>
        <taxon>Basidiomycota</taxon>
        <taxon>Agaricomycotina</taxon>
        <taxon>Agaricomycetes</taxon>
        <taxon>Sebacinales</taxon>
        <taxon>Serendipitaceae</taxon>
        <taxon>Serendipita</taxon>
    </lineage>
</organism>
<dbReference type="CDD" id="cd04725">
    <property type="entry name" value="OMP_decarboxylase_like"/>
    <property type="match status" value="1"/>
</dbReference>
<comment type="similarity">
    <text evidence="2 10">Belongs to the OMP decarboxylase family.</text>
</comment>
<evidence type="ECO:0000256" key="10">
    <source>
        <dbReference type="RuleBase" id="RU000512"/>
    </source>
</evidence>
<comment type="catalytic activity">
    <reaction evidence="10">
        <text>orotidine 5'-phosphate + H(+) = UMP + CO2</text>
        <dbReference type="Rhea" id="RHEA:11596"/>
        <dbReference type="ChEBI" id="CHEBI:15378"/>
        <dbReference type="ChEBI" id="CHEBI:16526"/>
        <dbReference type="ChEBI" id="CHEBI:57538"/>
        <dbReference type="ChEBI" id="CHEBI:57865"/>
        <dbReference type="EC" id="4.1.1.23"/>
    </reaction>
</comment>
<dbReference type="PANTHER" id="PTHR19278">
    <property type="entry name" value="OROTATE PHOSPHORIBOSYLTRANSFERASE"/>
    <property type="match status" value="1"/>
</dbReference>
<feature type="active site" description="For OMPdecase activity" evidence="8">
    <location>
        <position position="98"/>
    </location>
</feature>
<dbReference type="PANTHER" id="PTHR19278:SF9">
    <property type="entry name" value="URIDINE 5'-MONOPHOSPHATE SYNTHASE"/>
    <property type="match status" value="1"/>
</dbReference>
<dbReference type="GO" id="GO:0004590">
    <property type="term" value="F:orotidine-5'-phosphate decarboxylase activity"/>
    <property type="evidence" value="ECO:0007669"/>
    <property type="project" value="UniProtKB-EC"/>
</dbReference>
<dbReference type="Gene3D" id="3.20.20.70">
    <property type="entry name" value="Aldolase class I"/>
    <property type="match status" value="1"/>
</dbReference>
<feature type="binding site" evidence="9">
    <location>
        <position position="226"/>
    </location>
    <ligand>
        <name>substrate</name>
    </ligand>
</feature>
<evidence type="ECO:0000256" key="7">
    <source>
        <dbReference type="ARBA" id="ARBA00023239"/>
    </source>
</evidence>
<dbReference type="NCBIfam" id="TIGR01740">
    <property type="entry name" value="pyrF"/>
    <property type="match status" value="1"/>
</dbReference>
<comment type="pathway">
    <text evidence="1 10">Pyrimidine metabolism; UMP biosynthesis via de novo pathway; UMP from orotate: step 2/2.</text>
</comment>